<keyword evidence="11" id="KW-1185">Reference proteome</keyword>
<evidence type="ECO:0000256" key="4">
    <source>
        <dbReference type="ARBA" id="ARBA00011905"/>
    </source>
</evidence>
<keyword evidence="7 9" id="KW-0808">Transferase</keyword>
<comment type="caution">
    <text evidence="10">The sequence shown here is derived from an EMBL/GenBank/DDBJ whole genome shotgun (WGS) entry which is preliminary data.</text>
</comment>
<evidence type="ECO:0000256" key="3">
    <source>
        <dbReference type="ARBA" id="ARBA00008145"/>
    </source>
</evidence>
<evidence type="ECO:0000256" key="7">
    <source>
        <dbReference type="ARBA" id="ARBA00022679"/>
    </source>
</evidence>
<dbReference type="InterPro" id="IPR022474">
    <property type="entry name" value="Thiopur_S-MeTfrase_Se/Te_detox"/>
</dbReference>
<dbReference type="SUPFAM" id="SSF53335">
    <property type="entry name" value="S-adenosyl-L-methionine-dependent methyltransferases"/>
    <property type="match status" value="1"/>
</dbReference>
<gene>
    <name evidence="9 10" type="primary">tpm</name>
    <name evidence="10" type="ORF">GCM10010946_32780</name>
</gene>
<dbReference type="NCBIfam" id="NF009732">
    <property type="entry name" value="PRK13255.1"/>
    <property type="match status" value="1"/>
</dbReference>
<dbReference type="Pfam" id="PF05724">
    <property type="entry name" value="TPMT"/>
    <property type="match status" value="1"/>
</dbReference>
<proteinExistence type="inferred from homology"/>
<dbReference type="PANTHER" id="PTHR10259">
    <property type="entry name" value="THIOPURINE S-METHYLTRANSFERASE"/>
    <property type="match status" value="1"/>
</dbReference>
<comment type="catalytic activity">
    <reaction evidence="1 9">
        <text>S-adenosyl-L-methionine + a thiopurine = S-adenosyl-L-homocysteine + a thiopurine S-methylether.</text>
        <dbReference type="EC" id="2.1.1.67"/>
    </reaction>
</comment>
<feature type="binding site" evidence="9">
    <location>
        <position position="66"/>
    </location>
    <ligand>
        <name>S-adenosyl-L-methionine</name>
        <dbReference type="ChEBI" id="CHEBI:59789"/>
    </ligand>
</feature>
<feature type="binding site" evidence="9">
    <location>
        <position position="123"/>
    </location>
    <ligand>
        <name>S-adenosyl-L-methionine</name>
        <dbReference type="ChEBI" id="CHEBI:59789"/>
    </ligand>
</feature>
<dbReference type="PIRSF" id="PIRSF023956">
    <property type="entry name" value="Thiopurine_S-methyltransferase"/>
    <property type="match status" value="1"/>
</dbReference>
<evidence type="ECO:0000256" key="5">
    <source>
        <dbReference type="ARBA" id="ARBA00022490"/>
    </source>
</evidence>
<dbReference type="InterPro" id="IPR025835">
    <property type="entry name" value="Thiopurine_S-MeTrfase"/>
</dbReference>
<dbReference type="InterPro" id="IPR008854">
    <property type="entry name" value="TPMT"/>
</dbReference>
<dbReference type="Gene3D" id="3.40.50.150">
    <property type="entry name" value="Vaccinia Virus protein VP39"/>
    <property type="match status" value="1"/>
</dbReference>
<evidence type="ECO:0000256" key="6">
    <source>
        <dbReference type="ARBA" id="ARBA00022603"/>
    </source>
</evidence>
<keyword evidence="5 9" id="KW-0963">Cytoplasm</keyword>
<comment type="subcellular location">
    <subcellularLocation>
        <location evidence="2 9">Cytoplasm</location>
    </subcellularLocation>
</comment>
<accession>A0ABQ2Y279</accession>
<evidence type="ECO:0000256" key="8">
    <source>
        <dbReference type="ARBA" id="ARBA00022691"/>
    </source>
</evidence>
<dbReference type="PROSITE" id="PS51585">
    <property type="entry name" value="SAM_MT_TPMT"/>
    <property type="match status" value="1"/>
</dbReference>
<dbReference type="HAMAP" id="MF_00812">
    <property type="entry name" value="Thiopur_methtran"/>
    <property type="match status" value="1"/>
</dbReference>
<feature type="binding site" evidence="9">
    <location>
        <position position="10"/>
    </location>
    <ligand>
        <name>S-adenosyl-L-methionine</name>
        <dbReference type="ChEBI" id="CHEBI:59789"/>
    </ligand>
</feature>
<organism evidence="10 11">
    <name type="scientific">Undibacterium squillarum</name>
    <dbReference type="NCBI Taxonomy" id="1131567"/>
    <lineage>
        <taxon>Bacteria</taxon>
        <taxon>Pseudomonadati</taxon>
        <taxon>Pseudomonadota</taxon>
        <taxon>Betaproteobacteria</taxon>
        <taxon>Burkholderiales</taxon>
        <taxon>Oxalobacteraceae</taxon>
        <taxon>Undibacterium</taxon>
    </lineage>
</organism>
<name>A0ABQ2Y279_9BURK</name>
<evidence type="ECO:0000256" key="1">
    <source>
        <dbReference type="ARBA" id="ARBA00000903"/>
    </source>
</evidence>
<dbReference type="RefSeq" id="WP_189358437.1">
    <property type="nucleotide sequence ID" value="NZ_BMYU01000010.1"/>
</dbReference>
<evidence type="ECO:0000313" key="11">
    <source>
        <dbReference type="Proteomes" id="UP000653343"/>
    </source>
</evidence>
<sequence length="215" mass="23715">MEADFWHQKWERGELGFHLSEANPLLVQHFSALGLQRGQTVLLPLCGKTRDMVWLLEQGYQVRGAELSQLAAEAFFAELGVTPEVSDCGALTCYQAENIVIYCGDFFSLQSEVLGAVDAVYDRAALVALPPDMRSAYTQHLRTLSGDAPQLLIAYEYDQLAADGPPFAILPEEVAQHYAASHHLQLLNRVHVEGGLKGKVAATEAVWHLTPLQSR</sequence>
<keyword evidence="8 9" id="KW-0949">S-adenosyl-L-methionine</keyword>
<dbReference type="PANTHER" id="PTHR10259:SF11">
    <property type="entry name" value="THIOPURINE S-METHYLTRANSFERASE"/>
    <property type="match status" value="1"/>
</dbReference>
<keyword evidence="6 9" id="KW-0489">Methyltransferase</keyword>
<dbReference type="NCBIfam" id="TIGR03840">
    <property type="entry name" value="TMPT_Se_Te"/>
    <property type="match status" value="1"/>
</dbReference>
<dbReference type="EMBL" id="BMYU01000010">
    <property type="protein sequence ID" value="GGX51457.1"/>
    <property type="molecule type" value="Genomic_DNA"/>
</dbReference>
<dbReference type="EC" id="2.1.1.67" evidence="4 9"/>
<evidence type="ECO:0000256" key="9">
    <source>
        <dbReference type="HAMAP-Rule" id="MF_00812"/>
    </source>
</evidence>
<dbReference type="InterPro" id="IPR029063">
    <property type="entry name" value="SAM-dependent_MTases_sf"/>
</dbReference>
<dbReference type="Proteomes" id="UP000653343">
    <property type="component" value="Unassembled WGS sequence"/>
</dbReference>
<reference evidence="11" key="1">
    <citation type="journal article" date="2019" name="Int. J. Syst. Evol. Microbiol.">
        <title>The Global Catalogue of Microorganisms (GCM) 10K type strain sequencing project: providing services to taxonomists for standard genome sequencing and annotation.</title>
        <authorList>
            <consortium name="The Broad Institute Genomics Platform"/>
            <consortium name="The Broad Institute Genome Sequencing Center for Infectious Disease"/>
            <person name="Wu L."/>
            <person name="Ma J."/>
        </authorList>
    </citation>
    <scope>NUCLEOTIDE SEQUENCE [LARGE SCALE GENOMIC DNA]</scope>
    <source>
        <strain evidence="11">KCTC 23917</strain>
    </source>
</reference>
<evidence type="ECO:0000256" key="2">
    <source>
        <dbReference type="ARBA" id="ARBA00004496"/>
    </source>
</evidence>
<protein>
    <recommendedName>
        <fullName evidence="4 9">Thiopurine S-methyltransferase</fullName>
        <ecNumber evidence="4 9">2.1.1.67</ecNumber>
    </recommendedName>
    <alternativeName>
        <fullName evidence="9">Thiopurine methyltransferase</fullName>
    </alternativeName>
</protein>
<feature type="binding site" evidence="9">
    <location>
        <position position="45"/>
    </location>
    <ligand>
        <name>S-adenosyl-L-methionine</name>
        <dbReference type="ChEBI" id="CHEBI:59789"/>
    </ligand>
</feature>
<comment type="similarity">
    <text evidence="3 9">Belongs to the class I-like SAM-binding methyltransferase superfamily. TPMT family.</text>
</comment>
<evidence type="ECO:0000313" key="10">
    <source>
        <dbReference type="EMBL" id="GGX51457.1"/>
    </source>
</evidence>